<feature type="binding site" evidence="1">
    <location>
        <position position="243"/>
    </location>
    <ligand>
        <name>Mg(2+)</name>
        <dbReference type="ChEBI" id="CHEBI:18420"/>
        <label>1</label>
        <note>catalytic</note>
    </ligand>
</feature>
<dbReference type="Gene3D" id="3.40.190.80">
    <property type="match status" value="1"/>
</dbReference>
<organism evidence="3 4">
    <name type="scientific">Cutibacterium porci</name>
    <dbReference type="NCBI Taxonomy" id="2605781"/>
    <lineage>
        <taxon>Bacteria</taxon>
        <taxon>Bacillati</taxon>
        <taxon>Actinomycetota</taxon>
        <taxon>Actinomycetes</taxon>
        <taxon>Propionibacteriales</taxon>
        <taxon>Propionibacteriaceae</taxon>
        <taxon>Cutibacterium</taxon>
    </lineage>
</organism>
<dbReference type="GO" id="GO:0008934">
    <property type="term" value="F:inositol monophosphate 1-phosphatase activity"/>
    <property type="evidence" value="ECO:0007669"/>
    <property type="project" value="TreeGrafter"/>
</dbReference>
<proteinExistence type="predicted"/>
<evidence type="ECO:0000313" key="3">
    <source>
        <dbReference type="EMBL" id="MSS46351.1"/>
    </source>
</evidence>
<dbReference type="Pfam" id="PF00459">
    <property type="entry name" value="Inositol_P"/>
    <property type="match status" value="1"/>
</dbReference>
<feature type="binding site" evidence="1">
    <location>
        <position position="86"/>
    </location>
    <ligand>
        <name>Mg(2+)</name>
        <dbReference type="ChEBI" id="CHEBI:18420"/>
        <label>1</label>
        <note>catalytic</note>
    </ligand>
</feature>
<keyword evidence="1" id="KW-0460">Magnesium</keyword>
<feature type="binding site" evidence="1">
    <location>
        <position position="83"/>
    </location>
    <ligand>
        <name>Mg(2+)</name>
        <dbReference type="ChEBI" id="CHEBI:18420"/>
        <label>1</label>
        <note>catalytic</note>
    </ligand>
</feature>
<protein>
    <recommendedName>
        <fullName evidence="5">Inositol monophosphatase</fullName>
    </recommendedName>
</protein>
<sequence length="300" mass="32986">MKRLLFNAATAIRRAAHSNRAQRGAPSGHDSPGGDAQFDIDLIAEQALWRYLERARTPLAVYTEDGALRSVGDGDPEAFLIVDPIDGTRGAAAGLESSMISLAVTRTSDPPRLRDITDALLMELTTGRWMYAHGDSFEAHGYPYTVPAQTNVTELKRMFWSIEFNGHPVHLMNDAYGHLVDMSSNTGGVFIFNSCAYSISRIITGQLDAYVDVGNRILRDHPETRIDFERAGRGNILHLFPYDVAAAVPIAQAAGIIITDAYGDSFDNMSLTDISSENQRSCIATSTRELHEQLIAAIRW</sequence>
<keyword evidence="4" id="KW-1185">Reference proteome</keyword>
<dbReference type="GO" id="GO:0046872">
    <property type="term" value="F:metal ion binding"/>
    <property type="evidence" value="ECO:0007669"/>
    <property type="project" value="UniProtKB-KW"/>
</dbReference>
<feature type="region of interest" description="Disordered" evidence="2">
    <location>
        <begin position="16"/>
        <end position="36"/>
    </location>
</feature>
<reference evidence="3 4" key="1">
    <citation type="submission" date="2019-08" db="EMBL/GenBank/DDBJ databases">
        <title>In-depth cultivation of the pig gut microbiome towards novel bacterial diversity and tailored functional studies.</title>
        <authorList>
            <person name="Wylensek D."/>
            <person name="Hitch T.C.A."/>
            <person name="Clavel T."/>
        </authorList>
    </citation>
    <scope>NUCLEOTIDE SEQUENCE [LARGE SCALE GENOMIC DNA]</scope>
    <source>
        <strain evidence="3 4">WCA-380-WT-3A</strain>
    </source>
</reference>
<keyword evidence="1" id="KW-0479">Metal-binding</keyword>
<dbReference type="Proteomes" id="UP000466104">
    <property type="component" value="Unassembled WGS sequence"/>
</dbReference>
<feature type="binding site" evidence="1">
    <location>
        <position position="64"/>
    </location>
    <ligand>
        <name>Mg(2+)</name>
        <dbReference type="ChEBI" id="CHEBI:18420"/>
        <label>1</label>
        <note>catalytic</note>
    </ligand>
</feature>
<dbReference type="SUPFAM" id="SSF56655">
    <property type="entry name" value="Carbohydrate phosphatase"/>
    <property type="match status" value="1"/>
</dbReference>
<dbReference type="Gene3D" id="3.30.540.10">
    <property type="entry name" value="Fructose-1,6-Bisphosphatase, subunit A, domain 1"/>
    <property type="match status" value="1"/>
</dbReference>
<dbReference type="EMBL" id="VUMG01000003">
    <property type="protein sequence ID" value="MSS46351.1"/>
    <property type="molecule type" value="Genomic_DNA"/>
</dbReference>
<comment type="cofactor">
    <cofactor evidence="1">
        <name>Mg(2+)</name>
        <dbReference type="ChEBI" id="CHEBI:18420"/>
    </cofactor>
</comment>
<dbReference type="PRINTS" id="PR00377">
    <property type="entry name" value="IMPHPHTASES"/>
</dbReference>
<dbReference type="GO" id="GO:0007165">
    <property type="term" value="P:signal transduction"/>
    <property type="evidence" value="ECO:0007669"/>
    <property type="project" value="TreeGrafter"/>
</dbReference>
<gene>
    <name evidence="3" type="ORF">FYJ43_10035</name>
</gene>
<evidence type="ECO:0000313" key="4">
    <source>
        <dbReference type="Proteomes" id="UP000466104"/>
    </source>
</evidence>
<comment type="caution">
    <text evidence="3">The sequence shown here is derived from an EMBL/GenBank/DDBJ whole genome shotgun (WGS) entry which is preliminary data.</text>
</comment>
<dbReference type="PANTHER" id="PTHR20854">
    <property type="entry name" value="INOSITOL MONOPHOSPHATASE"/>
    <property type="match status" value="1"/>
</dbReference>
<dbReference type="InterPro" id="IPR000760">
    <property type="entry name" value="Inositol_monophosphatase-like"/>
</dbReference>
<name>A0A7K0J8S1_9ACTN</name>
<evidence type="ECO:0000256" key="2">
    <source>
        <dbReference type="SAM" id="MobiDB-lite"/>
    </source>
</evidence>
<evidence type="ECO:0008006" key="5">
    <source>
        <dbReference type="Google" id="ProtNLM"/>
    </source>
</evidence>
<evidence type="ECO:0000256" key="1">
    <source>
        <dbReference type="PIRSR" id="PIRSR600760-2"/>
    </source>
</evidence>
<accession>A0A7K0J8S1</accession>
<dbReference type="GO" id="GO:0006020">
    <property type="term" value="P:inositol metabolic process"/>
    <property type="evidence" value="ECO:0007669"/>
    <property type="project" value="TreeGrafter"/>
</dbReference>
<dbReference type="AlphaFoldDB" id="A0A7K0J8S1"/>
<dbReference type="PANTHER" id="PTHR20854:SF4">
    <property type="entry name" value="INOSITOL-1-MONOPHOSPHATASE-RELATED"/>
    <property type="match status" value="1"/>
</dbReference>
<feature type="binding site" evidence="1">
    <location>
        <position position="85"/>
    </location>
    <ligand>
        <name>Mg(2+)</name>
        <dbReference type="ChEBI" id="CHEBI:18420"/>
        <label>1</label>
        <note>catalytic</note>
    </ligand>
</feature>